<proteinExistence type="predicted"/>
<evidence type="ECO:0000259" key="1">
    <source>
        <dbReference type="PROSITE" id="PS50011"/>
    </source>
</evidence>
<dbReference type="SMART" id="SM00220">
    <property type="entry name" value="S_TKc"/>
    <property type="match status" value="1"/>
</dbReference>
<dbReference type="InterPro" id="IPR007822">
    <property type="entry name" value="LANC-like"/>
</dbReference>
<dbReference type="Proteomes" id="UP000194266">
    <property type="component" value="Unassembled WGS sequence"/>
</dbReference>
<organism evidence="2 3">
    <name type="scientific">Streptomyces pharetrae CZA14</name>
    <dbReference type="NCBI Taxonomy" id="1144883"/>
    <lineage>
        <taxon>Bacteria</taxon>
        <taxon>Bacillati</taxon>
        <taxon>Actinomycetota</taxon>
        <taxon>Actinomycetes</taxon>
        <taxon>Kitasatosporales</taxon>
        <taxon>Streptomycetaceae</taxon>
        <taxon>Streptomyces</taxon>
    </lineage>
</organism>
<dbReference type="InterPro" id="IPR058053">
    <property type="entry name" value="RamC_C"/>
</dbReference>
<dbReference type="CDD" id="cd04791">
    <property type="entry name" value="LanC_SerThrkinase"/>
    <property type="match status" value="1"/>
</dbReference>
<gene>
    <name evidence="2" type="ORF">OQI_35560</name>
</gene>
<dbReference type="PRINTS" id="PR01950">
    <property type="entry name" value="LANCSUPER"/>
</dbReference>
<protein>
    <recommendedName>
        <fullName evidence="1">Protein kinase domain-containing protein</fullName>
    </recommendedName>
</protein>
<reference evidence="2 3" key="1">
    <citation type="submission" date="2016-12" db="EMBL/GenBank/DDBJ databases">
        <title>Genome Mining:The Detection of Biosynthetic Gene Clusters to Aid in the Expression of Curamycin A produced by Streptomyces sp. strain CZA14.</title>
        <authorList>
            <person name="Durrell K.A."/>
            <person name="Kirby B.M."/>
            <person name="Khan W."/>
            <person name="Mthethwa T."/>
            <person name="Le Roes-Hill M."/>
        </authorList>
    </citation>
    <scope>NUCLEOTIDE SEQUENCE [LARGE SCALE GENOMIC DNA]</scope>
    <source>
        <strain evidence="2 3">CZA14</strain>
    </source>
</reference>
<comment type="caution">
    <text evidence="2">The sequence shown here is derived from an EMBL/GenBank/DDBJ whole genome shotgun (WGS) entry which is preliminary data.</text>
</comment>
<dbReference type="InterPro" id="IPR011009">
    <property type="entry name" value="Kinase-like_dom_sf"/>
</dbReference>
<dbReference type="EMBL" id="MRYD01000372">
    <property type="protein sequence ID" value="OSZ55969.1"/>
    <property type="molecule type" value="Genomic_DNA"/>
</dbReference>
<dbReference type="SMART" id="SM01260">
    <property type="entry name" value="LANC_like"/>
    <property type="match status" value="1"/>
</dbReference>
<dbReference type="PROSITE" id="PS50011">
    <property type="entry name" value="PROTEIN_KINASE_DOM"/>
    <property type="match status" value="1"/>
</dbReference>
<dbReference type="InterPro" id="IPR057929">
    <property type="entry name" value="RamC_N"/>
</dbReference>
<dbReference type="SUPFAM" id="SSF158745">
    <property type="entry name" value="LanC-like"/>
    <property type="match status" value="1"/>
</dbReference>
<dbReference type="Gene3D" id="1.50.10.20">
    <property type="match status" value="1"/>
</dbReference>
<keyword evidence="3" id="KW-1185">Reference proteome</keyword>
<name>A0ABX3YAJ6_9ACTN</name>
<sequence length="914" mass="102173">MASAGERVDRLAALAAHHLYGLVDPRYYEPLSRRPLTPEYRDALLRLLPDGWALRRGDVWLHARRASGATWGAAAESPVQGFKIHVSSTPAHALRLLDLVVPVCVEHGVEFKTAADPGLLDVLNSKLQQRGHSGKFMTVYPPDDQAFSELIEVLYRRTAGEAVEGPYILSDRRYRDSGVLFYRYGGFRPPRRLNVDGTQSTHLVSPTGEYVTDERLPYFHLPPWVRDPFTAESHAAPGKDPAGTVLNDRYLIEGALTFSNAGGVYHGTDKVTLEPVVLKEARRLTNCWTSEGRMWDAVDVLGHEYDVLRRLEGLDFVPRPVDLFREWEHTFLVEERISGVSLHDFWARDDVILAPYIHREGRLERFLPLFREVAERLIGMVEEVHARGVLLGDLSPNNILIDPVTLRMWLIDFESAVHEDDRAAMLKYGGRLGTPGFLHPERSSRDRLLPCDDWYASAMLLYGCVVPVTALFDLSPRARDVFLDEFVALGLPAQVKSVVTHLMAGAVDEAKTVLAAWGRDEGTRRSVASTVVRDQVPDGLVAEVNRTLDGLAEGLLRTMDERRPDRLWPSDPMVFATNPLSVAYGACGPALLLRATSGGALPDEVASWMLRRPVDTDTFPPGLFLGLAGIAWSFRELGLEDRAESLMRTLYASPLSYEEPGVFLGAAGWGMASLCFYADTHEQLHLDRAVRAGEHLLATAQHDEETCHWRCHQDGLVHYGYGYGASGIALFLLHLHLATGDDRFRSCAVRALEFDLAQVIRSALGWQWPRFQNETVVYPYWIHGSAGVGSVLVRFHHLLGIERYGDLARRVAEDTYVKYAYNPGLFEGLAGIGEFMLDMYCFTGEERYRRDAFDIAESVLWFRIEGADGTAFPGRWLTRISHDYATGSAGVGLFLSRLLHPRARSFVDLPSKGG</sequence>
<dbReference type="SUPFAM" id="SSF56112">
    <property type="entry name" value="Protein kinase-like (PK-like)"/>
    <property type="match status" value="1"/>
</dbReference>
<dbReference type="Gene3D" id="1.10.510.10">
    <property type="entry name" value="Transferase(Phosphotransferase) domain 1"/>
    <property type="match status" value="1"/>
</dbReference>
<dbReference type="InterPro" id="IPR053524">
    <property type="entry name" value="Aerial_hyphae_peptide-synth"/>
</dbReference>
<dbReference type="Pfam" id="PF00069">
    <property type="entry name" value="Pkinase"/>
    <property type="match status" value="1"/>
</dbReference>
<evidence type="ECO:0000313" key="3">
    <source>
        <dbReference type="Proteomes" id="UP000194266"/>
    </source>
</evidence>
<dbReference type="InterPro" id="IPR000719">
    <property type="entry name" value="Prot_kinase_dom"/>
</dbReference>
<feature type="domain" description="Protein kinase" evidence="1">
    <location>
        <begin position="250"/>
        <end position="541"/>
    </location>
</feature>
<dbReference type="NCBIfam" id="NF038151">
    <property type="entry name" value="lanthi_synth_III"/>
    <property type="match status" value="1"/>
</dbReference>
<evidence type="ECO:0000313" key="2">
    <source>
        <dbReference type="EMBL" id="OSZ55969.1"/>
    </source>
</evidence>
<accession>A0ABX3YAJ6</accession>
<dbReference type="Pfam" id="PF25816">
    <property type="entry name" value="RamC_N"/>
    <property type="match status" value="1"/>
</dbReference>
<dbReference type="Pfam" id="PF05147">
    <property type="entry name" value="LANC_like"/>
    <property type="match status" value="1"/>
</dbReference>